<dbReference type="AlphaFoldDB" id="A0A3N0GKM8"/>
<protein>
    <submittedName>
        <fullName evidence="1">Uncharacterized protein</fullName>
    </submittedName>
</protein>
<gene>
    <name evidence="1" type="ORF">EFL26_16540</name>
</gene>
<reference evidence="1 2" key="1">
    <citation type="submission" date="2018-11" db="EMBL/GenBank/DDBJ databases">
        <authorList>
            <person name="Li F."/>
        </authorList>
    </citation>
    <scope>NUCLEOTIDE SEQUENCE [LARGE SCALE GENOMIC DNA]</scope>
    <source>
        <strain evidence="1 2">Gsoil 818</strain>
    </source>
</reference>
<keyword evidence="2" id="KW-1185">Reference proteome</keyword>
<dbReference type="Proteomes" id="UP000279994">
    <property type="component" value="Unassembled WGS sequence"/>
</dbReference>
<dbReference type="EMBL" id="RJSF01000043">
    <property type="protein sequence ID" value="RNM13037.1"/>
    <property type="molecule type" value="Genomic_DNA"/>
</dbReference>
<evidence type="ECO:0000313" key="1">
    <source>
        <dbReference type="EMBL" id="RNM13037.1"/>
    </source>
</evidence>
<dbReference type="RefSeq" id="WP_123224012.1">
    <property type="nucleotide sequence ID" value="NZ_RJSF01000043.1"/>
</dbReference>
<comment type="caution">
    <text evidence="1">The sequence shown here is derived from an EMBL/GenBank/DDBJ whole genome shotgun (WGS) entry which is preliminary data.</text>
</comment>
<organism evidence="1 2">
    <name type="scientific">Nocardioides pocheonensis</name>
    <dbReference type="NCBI Taxonomy" id="661485"/>
    <lineage>
        <taxon>Bacteria</taxon>
        <taxon>Bacillati</taxon>
        <taxon>Actinomycetota</taxon>
        <taxon>Actinomycetes</taxon>
        <taxon>Propionibacteriales</taxon>
        <taxon>Nocardioidaceae</taxon>
        <taxon>Nocardioides</taxon>
    </lineage>
</organism>
<sequence>MTRMTVDCKQYADTAKKITDAQSELYNPAGGSSGTQAVDDLLGELAGLEKGAPSDVKAALVEMSDAFRKAQNVMSHPSQDDAAALAALGPKLSKDSQKITAYVVSRCH</sequence>
<proteinExistence type="predicted"/>
<dbReference type="OrthoDB" id="3830805at2"/>
<evidence type="ECO:0000313" key="2">
    <source>
        <dbReference type="Proteomes" id="UP000279994"/>
    </source>
</evidence>
<accession>A0A3N0GKM8</accession>
<name>A0A3N0GKM8_9ACTN</name>